<dbReference type="EMBL" id="JAGMUU010000006">
    <property type="protein sequence ID" value="KAH7149833.1"/>
    <property type="molecule type" value="Genomic_DNA"/>
</dbReference>
<dbReference type="AlphaFoldDB" id="A0A9P9F286"/>
<dbReference type="OrthoDB" id="2989864at2759"/>
<feature type="transmembrane region" description="Helical" evidence="1">
    <location>
        <begin position="81"/>
        <end position="101"/>
    </location>
</feature>
<accession>A0A9P9F286</accession>
<feature type="transmembrane region" description="Helical" evidence="1">
    <location>
        <begin position="110"/>
        <end position="128"/>
    </location>
</feature>
<keyword evidence="1" id="KW-0472">Membrane</keyword>
<dbReference type="Proteomes" id="UP000717696">
    <property type="component" value="Unassembled WGS sequence"/>
</dbReference>
<keyword evidence="3" id="KW-1185">Reference proteome</keyword>
<dbReference type="Pfam" id="PF14087">
    <property type="entry name" value="DUF4267"/>
    <property type="match status" value="1"/>
</dbReference>
<proteinExistence type="predicted"/>
<evidence type="ECO:0000313" key="2">
    <source>
        <dbReference type="EMBL" id="KAH7149833.1"/>
    </source>
</evidence>
<organism evidence="2 3">
    <name type="scientific">Dactylonectria estremocensis</name>
    <dbReference type="NCBI Taxonomy" id="1079267"/>
    <lineage>
        <taxon>Eukaryota</taxon>
        <taxon>Fungi</taxon>
        <taxon>Dikarya</taxon>
        <taxon>Ascomycota</taxon>
        <taxon>Pezizomycotina</taxon>
        <taxon>Sordariomycetes</taxon>
        <taxon>Hypocreomycetidae</taxon>
        <taxon>Hypocreales</taxon>
        <taxon>Nectriaceae</taxon>
        <taxon>Dactylonectria</taxon>
    </lineage>
</organism>
<dbReference type="InterPro" id="IPR025363">
    <property type="entry name" value="DUF4267"/>
</dbReference>
<comment type="caution">
    <text evidence="2">The sequence shown here is derived from an EMBL/GenBank/DDBJ whole genome shotgun (WGS) entry which is preliminary data.</text>
</comment>
<feature type="transmembrane region" description="Helical" evidence="1">
    <location>
        <begin position="12"/>
        <end position="31"/>
    </location>
</feature>
<reference evidence="2" key="1">
    <citation type="journal article" date="2021" name="Nat. Commun.">
        <title>Genetic determinants of endophytism in the Arabidopsis root mycobiome.</title>
        <authorList>
            <person name="Mesny F."/>
            <person name="Miyauchi S."/>
            <person name="Thiergart T."/>
            <person name="Pickel B."/>
            <person name="Atanasova L."/>
            <person name="Karlsson M."/>
            <person name="Huettel B."/>
            <person name="Barry K.W."/>
            <person name="Haridas S."/>
            <person name="Chen C."/>
            <person name="Bauer D."/>
            <person name="Andreopoulos W."/>
            <person name="Pangilinan J."/>
            <person name="LaButti K."/>
            <person name="Riley R."/>
            <person name="Lipzen A."/>
            <person name="Clum A."/>
            <person name="Drula E."/>
            <person name="Henrissat B."/>
            <person name="Kohler A."/>
            <person name="Grigoriev I.V."/>
            <person name="Martin F.M."/>
            <person name="Hacquard S."/>
        </authorList>
    </citation>
    <scope>NUCLEOTIDE SEQUENCE</scope>
    <source>
        <strain evidence="2">MPI-CAGE-AT-0021</strain>
    </source>
</reference>
<sequence>MTTLRPPFSPWHIPPLFIATAFTFGGLLPFWNPSRAIREYGLPDRIATSRDAHTCFAIYGSRTSILGVAMWTFYLRGDFKALDTLMGLLLGAGVFDGYLCWKEGVPDRGVFRFLSAVVFGGWGLLGLSSRG</sequence>
<gene>
    <name evidence="2" type="ORF">B0J13DRAFT_548928</name>
</gene>
<keyword evidence="1" id="KW-0812">Transmembrane</keyword>
<feature type="transmembrane region" description="Helical" evidence="1">
    <location>
        <begin position="52"/>
        <end position="75"/>
    </location>
</feature>
<evidence type="ECO:0000256" key="1">
    <source>
        <dbReference type="SAM" id="Phobius"/>
    </source>
</evidence>
<name>A0A9P9F286_9HYPO</name>
<evidence type="ECO:0000313" key="3">
    <source>
        <dbReference type="Proteomes" id="UP000717696"/>
    </source>
</evidence>
<protein>
    <submittedName>
        <fullName evidence="2">Uncharacterized protein</fullName>
    </submittedName>
</protein>
<keyword evidence="1" id="KW-1133">Transmembrane helix</keyword>